<name>A0A9D3UZL7_9ROSI</name>
<organism evidence="1 2">
    <name type="scientific">Gossypium stocksii</name>
    <dbReference type="NCBI Taxonomy" id="47602"/>
    <lineage>
        <taxon>Eukaryota</taxon>
        <taxon>Viridiplantae</taxon>
        <taxon>Streptophyta</taxon>
        <taxon>Embryophyta</taxon>
        <taxon>Tracheophyta</taxon>
        <taxon>Spermatophyta</taxon>
        <taxon>Magnoliopsida</taxon>
        <taxon>eudicotyledons</taxon>
        <taxon>Gunneridae</taxon>
        <taxon>Pentapetalae</taxon>
        <taxon>rosids</taxon>
        <taxon>malvids</taxon>
        <taxon>Malvales</taxon>
        <taxon>Malvaceae</taxon>
        <taxon>Malvoideae</taxon>
        <taxon>Gossypium</taxon>
    </lineage>
</organism>
<proteinExistence type="predicted"/>
<dbReference type="OrthoDB" id="1001962at2759"/>
<dbReference type="Proteomes" id="UP000828251">
    <property type="component" value="Unassembled WGS sequence"/>
</dbReference>
<reference evidence="1 2" key="1">
    <citation type="journal article" date="2021" name="Plant Biotechnol. J.">
        <title>Multi-omics assisted identification of the key and species-specific regulatory components of drought-tolerant mechanisms in Gossypium stocksii.</title>
        <authorList>
            <person name="Yu D."/>
            <person name="Ke L."/>
            <person name="Zhang D."/>
            <person name="Wu Y."/>
            <person name="Sun Y."/>
            <person name="Mei J."/>
            <person name="Sun J."/>
            <person name="Sun Y."/>
        </authorList>
    </citation>
    <scope>NUCLEOTIDE SEQUENCE [LARGE SCALE GENOMIC DNA]</scope>
    <source>
        <strain evidence="2">cv. E1</strain>
        <tissue evidence="1">Leaf</tissue>
    </source>
</reference>
<accession>A0A9D3UZL7</accession>
<comment type="caution">
    <text evidence="1">The sequence shown here is derived from an EMBL/GenBank/DDBJ whole genome shotgun (WGS) entry which is preliminary data.</text>
</comment>
<sequence>MGKLAIPKIRDHLQMAGSLHASHMSKVEDVSPQLGLTVDGLAIMGSWIIPDKVTLYQSLLGNVSDKFKETKLRICRIVHVIPGDVLGHSTECGVDRWLSAPAAVVGMMATTISTSQDVGYESAIDSVCNGGNARNRPNVKVVWMEATNFVATERPEETTQVEIEAVGDYLAWFRVVDVDVEPRVETVDYVTTATDASIYIAIDAQYVFDIPGIWGTLRFHAYSDPNTTHIPILLGWLIVATGG</sequence>
<evidence type="ECO:0000313" key="1">
    <source>
        <dbReference type="EMBL" id="KAH1064219.1"/>
    </source>
</evidence>
<dbReference type="AlphaFoldDB" id="A0A9D3UZL7"/>
<gene>
    <name evidence="1" type="ORF">J1N35_029206</name>
</gene>
<evidence type="ECO:0000313" key="2">
    <source>
        <dbReference type="Proteomes" id="UP000828251"/>
    </source>
</evidence>
<dbReference type="EMBL" id="JAIQCV010000009">
    <property type="protein sequence ID" value="KAH1064219.1"/>
    <property type="molecule type" value="Genomic_DNA"/>
</dbReference>
<protein>
    <submittedName>
        <fullName evidence="1">Uncharacterized protein</fullName>
    </submittedName>
</protein>
<keyword evidence="2" id="KW-1185">Reference proteome</keyword>